<comment type="caution">
    <text evidence="2">The sequence shown here is derived from an EMBL/GenBank/DDBJ whole genome shotgun (WGS) entry which is preliminary data.</text>
</comment>
<dbReference type="EMBL" id="AZBU02000006">
    <property type="protein sequence ID" value="TKR71851.1"/>
    <property type="molecule type" value="Genomic_DNA"/>
</dbReference>
<evidence type="ECO:0000256" key="1">
    <source>
        <dbReference type="SAM" id="SignalP"/>
    </source>
</evidence>
<gene>
    <name evidence="2" type="ORF">L596_019384</name>
</gene>
<reference evidence="2 3" key="2">
    <citation type="journal article" date="2019" name="G3 (Bethesda)">
        <title>Hybrid Assembly of the Genome of the Entomopathogenic Nematode Steinernema carpocapsae Identifies the X-Chromosome.</title>
        <authorList>
            <person name="Serra L."/>
            <person name="Macchietto M."/>
            <person name="Macias-Munoz A."/>
            <person name="McGill C.J."/>
            <person name="Rodriguez I.M."/>
            <person name="Rodriguez B."/>
            <person name="Murad R."/>
            <person name="Mortazavi A."/>
        </authorList>
    </citation>
    <scope>NUCLEOTIDE SEQUENCE [LARGE SCALE GENOMIC DNA]</scope>
    <source>
        <strain evidence="2 3">ALL</strain>
    </source>
</reference>
<name>A0A4U5MQG0_STECR</name>
<keyword evidence="1" id="KW-0732">Signal</keyword>
<feature type="chain" id="PRO_5020660122" description="Secreted protein" evidence="1">
    <location>
        <begin position="25"/>
        <end position="99"/>
    </location>
</feature>
<sequence length="99" mass="11255">MQSAQLISVVLFLCLGIILPSIYGKHVQYHHESICCVVVKSLAKWNYYTLLLSSNCTSGKHAAESIGIQESQAFLLLWTHKCSVRHESHSLHLHDPLWR</sequence>
<evidence type="ECO:0000313" key="3">
    <source>
        <dbReference type="Proteomes" id="UP000298663"/>
    </source>
</evidence>
<protein>
    <recommendedName>
        <fullName evidence="4">Secreted protein</fullName>
    </recommendedName>
</protein>
<proteinExistence type="predicted"/>
<dbReference type="AlphaFoldDB" id="A0A4U5MQG0"/>
<reference evidence="2 3" key="1">
    <citation type="journal article" date="2015" name="Genome Biol.">
        <title>Comparative genomics of Steinernema reveals deeply conserved gene regulatory networks.</title>
        <authorList>
            <person name="Dillman A.R."/>
            <person name="Macchietto M."/>
            <person name="Porter C.F."/>
            <person name="Rogers A."/>
            <person name="Williams B."/>
            <person name="Antoshechkin I."/>
            <person name="Lee M.M."/>
            <person name="Goodwin Z."/>
            <person name="Lu X."/>
            <person name="Lewis E.E."/>
            <person name="Goodrich-Blair H."/>
            <person name="Stock S.P."/>
            <person name="Adams B.J."/>
            <person name="Sternberg P.W."/>
            <person name="Mortazavi A."/>
        </authorList>
    </citation>
    <scope>NUCLEOTIDE SEQUENCE [LARGE SCALE GENOMIC DNA]</scope>
    <source>
        <strain evidence="2 3">ALL</strain>
    </source>
</reference>
<feature type="signal peptide" evidence="1">
    <location>
        <begin position="1"/>
        <end position="24"/>
    </location>
</feature>
<evidence type="ECO:0000313" key="2">
    <source>
        <dbReference type="EMBL" id="TKR71851.1"/>
    </source>
</evidence>
<organism evidence="2 3">
    <name type="scientific">Steinernema carpocapsae</name>
    <name type="common">Entomopathogenic nematode</name>
    <dbReference type="NCBI Taxonomy" id="34508"/>
    <lineage>
        <taxon>Eukaryota</taxon>
        <taxon>Metazoa</taxon>
        <taxon>Ecdysozoa</taxon>
        <taxon>Nematoda</taxon>
        <taxon>Chromadorea</taxon>
        <taxon>Rhabditida</taxon>
        <taxon>Tylenchina</taxon>
        <taxon>Panagrolaimomorpha</taxon>
        <taxon>Strongyloidoidea</taxon>
        <taxon>Steinernematidae</taxon>
        <taxon>Steinernema</taxon>
    </lineage>
</organism>
<dbReference type="Proteomes" id="UP000298663">
    <property type="component" value="Unassembled WGS sequence"/>
</dbReference>
<keyword evidence="3" id="KW-1185">Reference proteome</keyword>
<accession>A0A4U5MQG0</accession>
<evidence type="ECO:0008006" key="4">
    <source>
        <dbReference type="Google" id="ProtNLM"/>
    </source>
</evidence>